<evidence type="ECO:0000256" key="1">
    <source>
        <dbReference type="ARBA" id="ARBA00001055"/>
    </source>
</evidence>
<dbReference type="GO" id="GO:0005737">
    <property type="term" value="C:cytoplasm"/>
    <property type="evidence" value="ECO:0007669"/>
    <property type="project" value="UniProtKB-SubCell"/>
</dbReference>
<keyword evidence="10 13" id="KW-0275">Fatty acid biosynthesis</keyword>
<comment type="pathway">
    <text evidence="3 13">Lipid metabolism; fatty acid biosynthesis.</text>
</comment>
<evidence type="ECO:0000256" key="13">
    <source>
        <dbReference type="HAMAP-Rule" id="MF_00405"/>
    </source>
</evidence>
<evidence type="ECO:0000313" key="14">
    <source>
        <dbReference type="EMBL" id="TVT57629.1"/>
    </source>
</evidence>
<dbReference type="GO" id="GO:0034017">
    <property type="term" value="F:trans-2-decenoyl-acyl-carrier-protein isomerase activity"/>
    <property type="evidence" value="ECO:0007669"/>
    <property type="project" value="UniProtKB-UniRule"/>
</dbReference>
<dbReference type="InterPro" id="IPR010083">
    <property type="entry name" value="FabA"/>
</dbReference>
<dbReference type="EC" id="5.3.3.14" evidence="13"/>
<reference evidence="14 15" key="1">
    <citation type="submission" date="2019-07" db="EMBL/GenBank/DDBJ databases">
        <title>The pathways for chlorine oxyanion respiration interact through the shared metabolite chlorate.</title>
        <authorList>
            <person name="Barnum T.P."/>
            <person name="Cheng Y."/>
            <person name="Hill K.A."/>
            <person name="Lucas L.N."/>
            <person name="Carlson H.K."/>
            <person name="Coates J.D."/>
        </authorList>
    </citation>
    <scope>NUCLEOTIDE SEQUENCE [LARGE SCALE GENOMIC DNA]</scope>
    <source>
        <strain evidence="14">BK-3</strain>
    </source>
</reference>
<evidence type="ECO:0000256" key="8">
    <source>
        <dbReference type="ARBA" id="ARBA00022832"/>
    </source>
</evidence>
<evidence type="ECO:0000256" key="7">
    <source>
        <dbReference type="ARBA" id="ARBA00022516"/>
    </source>
</evidence>
<comment type="catalytic activity">
    <reaction evidence="13">
        <text>(3R)-hydroxydecanoyl-[ACP] = (2E)-decenoyl-[ACP] + H2O</text>
        <dbReference type="Rhea" id="RHEA:41860"/>
        <dbReference type="Rhea" id="RHEA-COMP:9638"/>
        <dbReference type="Rhea" id="RHEA-COMP:9639"/>
        <dbReference type="ChEBI" id="CHEBI:15377"/>
        <dbReference type="ChEBI" id="CHEBI:78466"/>
        <dbReference type="ChEBI" id="CHEBI:78467"/>
    </reaction>
</comment>
<keyword evidence="8 13" id="KW-0276">Fatty acid metabolism</keyword>
<comment type="catalytic activity">
    <reaction evidence="1 13">
        <text>a (3R)-hydroxyacyl-[ACP] = a (2E)-enoyl-[ACP] + H2O</text>
        <dbReference type="Rhea" id="RHEA:13097"/>
        <dbReference type="Rhea" id="RHEA-COMP:9925"/>
        <dbReference type="Rhea" id="RHEA-COMP:9945"/>
        <dbReference type="ChEBI" id="CHEBI:15377"/>
        <dbReference type="ChEBI" id="CHEBI:78784"/>
        <dbReference type="ChEBI" id="CHEBI:78827"/>
        <dbReference type="EC" id="4.2.1.59"/>
    </reaction>
</comment>
<dbReference type="SUPFAM" id="SSF54637">
    <property type="entry name" value="Thioesterase/thiol ester dehydrase-isomerase"/>
    <property type="match status" value="1"/>
</dbReference>
<evidence type="ECO:0000256" key="11">
    <source>
        <dbReference type="ARBA" id="ARBA00023235"/>
    </source>
</evidence>
<keyword evidence="12 13" id="KW-0456">Lyase</keyword>
<dbReference type="NCBIfam" id="NF003509">
    <property type="entry name" value="PRK05174.1"/>
    <property type="match status" value="1"/>
</dbReference>
<dbReference type="GO" id="GO:0006636">
    <property type="term" value="P:unsaturated fatty acid biosynthetic process"/>
    <property type="evidence" value="ECO:0007669"/>
    <property type="project" value="UniProtKB-UniRule"/>
</dbReference>
<comment type="function">
    <text evidence="13">Necessary for the introduction of cis unsaturation into fatty acids. Catalyzes the dehydration of (3R)-3-hydroxydecanoyl-ACP to E-(2)-decenoyl-ACP and then its isomerization to Z-(3)-decenoyl-ACP. Can catalyze the dehydratase reaction for beta-hydroxyacyl-ACPs with saturated chain lengths up to 16:0, being most active on intermediate chain length.</text>
</comment>
<comment type="similarity">
    <text evidence="4 13">Belongs to the thioester dehydratase family. FabA subfamily.</text>
</comment>
<evidence type="ECO:0000256" key="4">
    <source>
        <dbReference type="ARBA" id="ARBA00006714"/>
    </source>
</evidence>
<comment type="catalytic activity">
    <reaction evidence="13">
        <text>(2E)-decenoyl-[ACP] = (3Z)-decenoyl-[ACP]</text>
        <dbReference type="Rhea" id="RHEA:23568"/>
        <dbReference type="Rhea" id="RHEA-COMP:9639"/>
        <dbReference type="Rhea" id="RHEA-COMP:9927"/>
        <dbReference type="ChEBI" id="CHEBI:78467"/>
        <dbReference type="ChEBI" id="CHEBI:78798"/>
        <dbReference type="EC" id="5.3.3.14"/>
    </reaction>
</comment>
<evidence type="ECO:0000313" key="15">
    <source>
        <dbReference type="Proteomes" id="UP000317355"/>
    </source>
</evidence>
<dbReference type="Pfam" id="PF07977">
    <property type="entry name" value="FabA"/>
    <property type="match status" value="1"/>
</dbReference>
<evidence type="ECO:0000256" key="2">
    <source>
        <dbReference type="ARBA" id="ARBA00004496"/>
    </source>
</evidence>
<feature type="active site" evidence="13">
    <location>
        <position position="70"/>
    </location>
</feature>
<evidence type="ECO:0000256" key="9">
    <source>
        <dbReference type="ARBA" id="ARBA00023098"/>
    </source>
</evidence>
<proteinExistence type="inferred from homology"/>
<dbReference type="Gene3D" id="3.10.129.10">
    <property type="entry name" value="Hotdog Thioesterase"/>
    <property type="match status" value="1"/>
</dbReference>
<keyword evidence="6 13" id="KW-0963">Cytoplasm</keyword>
<dbReference type="InterPro" id="IPR029069">
    <property type="entry name" value="HotDog_dom_sf"/>
</dbReference>
<comment type="subcellular location">
    <subcellularLocation>
        <location evidence="2 13">Cytoplasm</location>
    </subcellularLocation>
</comment>
<dbReference type="NCBIfam" id="TIGR01749">
    <property type="entry name" value="fabA"/>
    <property type="match status" value="1"/>
</dbReference>
<keyword evidence="9 13" id="KW-0443">Lipid metabolism</keyword>
<organism evidence="14 15">
    <name type="scientific">Sedimenticola thiotaurini</name>
    <dbReference type="NCBI Taxonomy" id="1543721"/>
    <lineage>
        <taxon>Bacteria</taxon>
        <taxon>Pseudomonadati</taxon>
        <taxon>Pseudomonadota</taxon>
        <taxon>Gammaproteobacteria</taxon>
        <taxon>Chromatiales</taxon>
        <taxon>Sedimenticolaceae</taxon>
        <taxon>Sedimenticola</taxon>
    </lineage>
</organism>
<dbReference type="EMBL" id="VMRY01000012">
    <property type="protein sequence ID" value="TVT57629.1"/>
    <property type="molecule type" value="Genomic_DNA"/>
</dbReference>
<evidence type="ECO:0000256" key="10">
    <source>
        <dbReference type="ARBA" id="ARBA00023160"/>
    </source>
</evidence>
<accession>A0A558D9D9</accession>
<dbReference type="EC" id="4.2.1.59" evidence="13"/>
<keyword evidence="11 13" id="KW-0413">Isomerase</keyword>
<dbReference type="Proteomes" id="UP000317355">
    <property type="component" value="Unassembled WGS sequence"/>
</dbReference>
<dbReference type="GO" id="GO:0019171">
    <property type="term" value="F:(3R)-hydroxyacyl-[acyl-carrier-protein] dehydratase activity"/>
    <property type="evidence" value="ECO:0007669"/>
    <property type="project" value="UniProtKB-UniRule"/>
</dbReference>
<comment type="caution">
    <text evidence="14">The sequence shown here is derived from an EMBL/GenBank/DDBJ whole genome shotgun (WGS) entry which is preliminary data.</text>
</comment>
<sequence length="171" mass="18898">MAKEQSFTREELLDCGHGKMFGEGNAQLPTPNMLMMDRITRISDEGGAYGKGEILAELDITPDLWFFDCHFPGDPVMPGCLGLDAMWQAVGFYLAWLGNPGHGRALGVGEVKFTGQVLPTAKKVTYHIELKRVITRRLVMGVADAVMKVDGREIYTAKDLRVGLFVSTDNF</sequence>
<evidence type="ECO:0000256" key="12">
    <source>
        <dbReference type="ARBA" id="ARBA00023239"/>
    </source>
</evidence>
<evidence type="ECO:0000256" key="3">
    <source>
        <dbReference type="ARBA" id="ARBA00005194"/>
    </source>
</evidence>
<protein>
    <recommendedName>
        <fullName evidence="13">3-hydroxydecanoyl-[acyl-carrier-protein] dehydratase</fullName>
        <ecNumber evidence="13">4.2.1.59</ecNumber>
    </recommendedName>
    <alternativeName>
        <fullName evidence="13">3-hydroxyacyl-[acyl-carrier-protein] dehydratase FabA</fullName>
    </alternativeName>
    <alternativeName>
        <fullName evidence="13">Beta-hydroxydecanoyl thioester dehydrase</fullName>
    </alternativeName>
    <alternativeName>
        <fullName evidence="13">Trans-2-decenoyl-[acyl-carrier-protein] isomerase</fullName>
        <ecNumber evidence="13">5.3.3.14</ecNumber>
    </alternativeName>
</protein>
<dbReference type="AlphaFoldDB" id="A0A558D9D9"/>
<dbReference type="HAMAP" id="MF_00405">
    <property type="entry name" value="FabA"/>
    <property type="match status" value="1"/>
</dbReference>
<dbReference type="PANTHER" id="PTHR30272">
    <property type="entry name" value="3-HYDROXYACYL-[ACYL-CARRIER-PROTEIN] DEHYDRATASE"/>
    <property type="match status" value="1"/>
</dbReference>
<dbReference type="CDD" id="cd01287">
    <property type="entry name" value="FabA"/>
    <property type="match status" value="1"/>
</dbReference>
<gene>
    <name evidence="13 14" type="primary">fabA</name>
    <name evidence="14" type="ORF">FHK82_05465</name>
</gene>
<name>A0A558D9D9_9GAMM</name>
<dbReference type="STRING" id="1543721.AAY24_08010"/>
<keyword evidence="7 13" id="KW-0444">Lipid biosynthesis</keyword>
<comment type="subunit">
    <text evidence="5 13">Homodimer.</text>
</comment>
<evidence type="ECO:0000256" key="6">
    <source>
        <dbReference type="ARBA" id="ARBA00022490"/>
    </source>
</evidence>
<dbReference type="PANTHER" id="PTHR30272:SF8">
    <property type="entry name" value="3-HYDROXYDECANOYL-[ACYL-CARRIER-PROTEIN] DEHYDRATASE"/>
    <property type="match status" value="1"/>
</dbReference>
<dbReference type="UniPathway" id="UPA00094"/>
<dbReference type="InterPro" id="IPR013114">
    <property type="entry name" value="FabA_FabZ"/>
</dbReference>
<evidence type="ECO:0000256" key="5">
    <source>
        <dbReference type="ARBA" id="ARBA00011738"/>
    </source>
</evidence>